<sequence>MSSEDRMGELMQDAIAFKRDITQNLNNYMLPSWPKQGVESAFEGNFNKSMKAITQNYKEDSYQLEEEDLFKIMLEMNKKLMTEFMEGIRRNMFGPSTQIPHPTAQANGAGPSTKVSVFDRLGLAPLPTSRPIASEPPRVRSAVEVPRRKAAPSHLVPTNNSETGSRTEVEQTRH</sequence>
<dbReference type="EMBL" id="JAUESC010000380">
    <property type="protein sequence ID" value="KAK0593136.1"/>
    <property type="molecule type" value="Genomic_DNA"/>
</dbReference>
<feature type="region of interest" description="Disordered" evidence="1">
    <location>
        <begin position="125"/>
        <end position="174"/>
    </location>
</feature>
<organism evidence="2 3">
    <name type="scientific">Acer saccharum</name>
    <name type="common">Sugar maple</name>
    <dbReference type="NCBI Taxonomy" id="4024"/>
    <lineage>
        <taxon>Eukaryota</taxon>
        <taxon>Viridiplantae</taxon>
        <taxon>Streptophyta</taxon>
        <taxon>Embryophyta</taxon>
        <taxon>Tracheophyta</taxon>
        <taxon>Spermatophyta</taxon>
        <taxon>Magnoliopsida</taxon>
        <taxon>eudicotyledons</taxon>
        <taxon>Gunneridae</taxon>
        <taxon>Pentapetalae</taxon>
        <taxon>rosids</taxon>
        <taxon>malvids</taxon>
        <taxon>Sapindales</taxon>
        <taxon>Sapindaceae</taxon>
        <taxon>Hippocastanoideae</taxon>
        <taxon>Acereae</taxon>
        <taxon>Acer</taxon>
    </lineage>
</organism>
<comment type="caution">
    <text evidence="2">The sequence shown here is derived from an EMBL/GenBank/DDBJ whole genome shotgun (WGS) entry which is preliminary data.</text>
</comment>
<evidence type="ECO:0000313" key="3">
    <source>
        <dbReference type="Proteomes" id="UP001168877"/>
    </source>
</evidence>
<reference evidence="2" key="2">
    <citation type="submission" date="2023-06" db="EMBL/GenBank/DDBJ databases">
        <authorList>
            <person name="Swenson N.G."/>
            <person name="Wegrzyn J.L."/>
            <person name="Mcevoy S.L."/>
        </authorList>
    </citation>
    <scope>NUCLEOTIDE SEQUENCE</scope>
    <source>
        <strain evidence="2">NS2018</strain>
        <tissue evidence="2">Leaf</tissue>
    </source>
</reference>
<keyword evidence="3" id="KW-1185">Reference proteome</keyword>
<protein>
    <submittedName>
        <fullName evidence="2">Uncharacterized protein</fullName>
    </submittedName>
</protein>
<accession>A0AA39SHS4</accession>
<gene>
    <name evidence="2" type="ORF">LWI29_031621</name>
</gene>
<proteinExistence type="predicted"/>
<dbReference type="AlphaFoldDB" id="A0AA39SHS4"/>
<feature type="compositionally biased region" description="Basic and acidic residues" evidence="1">
    <location>
        <begin position="165"/>
        <end position="174"/>
    </location>
</feature>
<evidence type="ECO:0000256" key="1">
    <source>
        <dbReference type="SAM" id="MobiDB-lite"/>
    </source>
</evidence>
<name>A0AA39SHS4_ACESA</name>
<reference evidence="2" key="1">
    <citation type="journal article" date="2022" name="Plant J.">
        <title>Strategies of tolerance reflected in two North American maple genomes.</title>
        <authorList>
            <person name="McEvoy S.L."/>
            <person name="Sezen U.U."/>
            <person name="Trouern-Trend A."/>
            <person name="McMahon S.M."/>
            <person name="Schaberg P.G."/>
            <person name="Yang J."/>
            <person name="Wegrzyn J.L."/>
            <person name="Swenson N.G."/>
        </authorList>
    </citation>
    <scope>NUCLEOTIDE SEQUENCE</scope>
    <source>
        <strain evidence="2">NS2018</strain>
    </source>
</reference>
<dbReference type="Proteomes" id="UP001168877">
    <property type="component" value="Unassembled WGS sequence"/>
</dbReference>
<evidence type="ECO:0000313" key="2">
    <source>
        <dbReference type="EMBL" id="KAK0593136.1"/>
    </source>
</evidence>